<dbReference type="PANTHER" id="PTHR21402:SF5">
    <property type="entry name" value="GAMETOCYTE SPECIFIC FACTOR 1"/>
    <property type="match status" value="1"/>
</dbReference>
<feature type="domain" description="CHHC U11-48K-type" evidence="5">
    <location>
        <begin position="45"/>
        <end position="72"/>
    </location>
</feature>
<dbReference type="EMBL" id="KQ459463">
    <property type="protein sequence ID" value="KPJ00455.1"/>
    <property type="molecule type" value="Genomic_DNA"/>
</dbReference>
<keyword evidence="3" id="KW-0862">Zinc</keyword>
<keyword evidence="1" id="KW-0479">Metal-binding</keyword>
<feature type="domain" description="CHHC U11-48K-type" evidence="5">
    <location>
        <begin position="77"/>
        <end position="104"/>
    </location>
</feature>
<evidence type="ECO:0000259" key="5">
    <source>
        <dbReference type="PROSITE" id="PS51800"/>
    </source>
</evidence>
<proteinExistence type="predicted"/>
<protein>
    <submittedName>
        <fullName evidence="6">Gametocyte-specific factor 1</fullName>
    </submittedName>
</protein>
<dbReference type="PANTHER" id="PTHR21402">
    <property type="entry name" value="GAMETOCYTE SPECIFIC FACTOR 1-RELATED"/>
    <property type="match status" value="1"/>
</dbReference>
<evidence type="ECO:0000313" key="7">
    <source>
        <dbReference type="Proteomes" id="UP000053268"/>
    </source>
</evidence>
<evidence type="ECO:0000256" key="3">
    <source>
        <dbReference type="ARBA" id="ARBA00022833"/>
    </source>
</evidence>
<feature type="region of interest" description="Disordered" evidence="4">
    <location>
        <begin position="152"/>
        <end position="183"/>
    </location>
</feature>
<gene>
    <name evidence="6" type="ORF">RR46_07045</name>
</gene>
<dbReference type="Proteomes" id="UP000053268">
    <property type="component" value="Unassembled WGS sequence"/>
</dbReference>
<evidence type="ECO:0000256" key="2">
    <source>
        <dbReference type="ARBA" id="ARBA00022771"/>
    </source>
</evidence>
<dbReference type="GO" id="GO:0008270">
    <property type="term" value="F:zinc ion binding"/>
    <property type="evidence" value="ECO:0007669"/>
    <property type="project" value="UniProtKB-KW"/>
</dbReference>
<dbReference type="InterPro" id="IPR022776">
    <property type="entry name" value="TRM13/UPF0224_CHHC_Znf_dom"/>
</dbReference>
<keyword evidence="2" id="KW-0863">Zinc-finger</keyword>
<evidence type="ECO:0000256" key="4">
    <source>
        <dbReference type="SAM" id="MobiDB-lite"/>
    </source>
</evidence>
<dbReference type="Pfam" id="PF05253">
    <property type="entry name" value="zf-U11-48K"/>
    <property type="match status" value="2"/>
</dbReference>
<dbReference type="AlphaFoldDB" id="A0A194Q622"/>
<reference evidence="6 7" key="1">
    <citation type="journal article" date="2015" name="Nat. Commun.">
        <title>Outbred genome sequencing and CRISPR/Cas9 gene editing in butterflies.</title>
        <authorList>
            <person name="Li X."/>
            <person name="Fan D."/>
            <person name="Zhang W."/>
            <person name="Liu G."/>
            <person name="Zhang L."/>
            <person name="Zhao L."/>
            <person name="Fang X."/>
            <person name="Chen L."/>
            <person name="Dong Y."/>
            <person name="Chen Y."/>
            <person name="Ding Y."/>
            <person name="Zhao R."/>
            <person name="Feng M."/>
            <person name="Zhu Y."/>
            <person name="Feng Y."/>
            <person name="Jiang X."/>
            <person name="Zhu D."/>
            <person name="Xiang H."/>
            <person name="Feng X."/>
            <person name="Li S."/>
            <person name="Wang J."/>
            <person name="Zhang G."/>
            <person name="Kronforst M.R."/>
            <person name="Wang W."/>
        </authorList>
    </citation>
    <scope>NUCLEOTIDE SEQUENCE [LARGE SCALE GENOMIC DNA]</scope>
    <source>
        <strain evidence="6">Ya'a_city_454_Px</strain>
        <tissue evidence="6">Whole body</tissue>
    </source>
</reference>
<accession>A0A194Q622</accession>
<sequence length="183" mass="21064">MEEDFHNRETALKVVYRGFIGKHFAERTNKGPKVPVMADPSPYTMMTCPYNPAHQVEKYKLQTHLQKCAKQYFKGKKVNCPFDATHVVNEPELDHHITVCPKRFMLDTQLYVTDDDYRPTVGLAAPAPVVPTEENWDDDCCVSYNPELHKKPPHVITKPKGAVPSERRKKRMEGVKNYQPPQT</sequence>
<organism evidence="6 7">
    <name type="scientific">Papilio xuthus</name>
    <name type="common">Asian swallowtail butterfly</name>
    <dbReference type="NCBI Taxonomy" id="66420"/>
    <lineage>
        <taxon>Eukaryota</taxon>
        <taxon>Metazoa</taxon>
        <taxon>Ecdysozoa</taxon>
        <taxon>Arthropoda</taxon>
        <taxon>Hexapoda</taxon>
        <taxon>Insecta</taxon>
        <taxon>Pterygota</taxon>
        <taxon>Neoptera</taxon>
        <taxon>Endopterygota</taxon>
        <taxon>Lepidoptera</taxon>
        <taxon>Glossata</taxon>
        <taxon>Ditrysia</taxon>
        <taxon>Papilionoidea</taxon>
        <taxon>Papilionidae</taxon>
        <taxon>Papilioninae</taxon>
        <taxon>Papilio</taxon>
    </lineage>
</organism>
<evidence type="ECO:0000256" key="1">
    <source>
        <dbReference type="ARBA" id="ARBA00022723"/>
    </source>
</evidence>
<dbReference type="InterPro" id="IPR051591">
    <property type="entry name" value="UPF0224_FAM112_RNA_Proc"/>
</dbReference>
<dbReference type="STRING" id="66420.A0A194Q622"/>
<keyword evidence="7" id="KW-1185">Reference proteome</keyword>
<evidence type="ECO:0000313" key="6">
    <source>
        <dbReference type="EMBL" id="KPJ00455.1"/>
    </source>
</evidence>
<dbReference type="SUPFAM" id="SSF57667">
    <property type="entry name" value="beta-beta-alpha zinc fingers"/>
    <property type="match status" value="1"/>
</dbReference>
<dbReference type="PROSITE" id="PS51800">
    <property type="entry name" value="ZF_CHHC_U11_48K"/>
    <property type="match status" value="2"/>
</dbReference>
<dbReference type="InterPro" id="IPR036236">
    <property type="entry name" value="Znf_C2H2_sf"/>
</dbReference>
<name>A0A194Q622_PAPXU</name>